<keyword evidence="1 2" id="KW-0238">DNA-binding</keyword>
<dbReference type="PANTHER" id="PTHR43479">
    <property type="entry name" value="ACREF/ENVCD OPERON REPRESSOR-RELATED"/>
    <property type="match status" value="1"/>
</dbReference>
<accession>A0ABP8EKL3</accession>
<feature type="domain" description="HTH tetR-type" evidence="3">
    <location>
        <begin position="24"/>
        <end position="84"/>
    </location>
</feature>
<keyword evidence="5" id="KW-1185">Reference proteome</keyword>
<evidence type="ECO:0000259" key="3">
    <source>
        <dbReference type="PROSITE" id="PS50977"/>
    </source>
</evidence>
<comment type="caution">
    <text evidence="4">The sequence shown here is derived from an EMBL/GenBank/DDBJ whole genome shotgun (WGS) entry which is preliminary data.</text>
</comment>
<sequence>MKAGEESVTGGNACSSVPITPRRKRTREKLISAAIPVFAAKGVAGTSIEELTEAAGLSRGAFYSNFTSRDELVLAVCDSAIHEAVDRIHAVADDGLEEAFNSAADMADKHTAVADAVQQYFAENAYTVDWVLAEREISLHAMRVPELRDKYEELVQAHRQQFAAVIGALLERLGGRATIALQELVSLLATVTEDAAMRAIARHSGTGPLVIDSTPALRVLLAFVEFD</sequence>
<feature type="DNA-binding region" description="H-T-H motif" evidence="2">
    <location>
        <begin position="47"/>
        <end position="66"/>
    </location>
</feature>
<proteinExistence type="predicted"/>
<dbReference type="Gene3D" id="1.10.357.10">
    <property type="entry name" value="Tetracycline Repressor, domain 2"/>
    <property type="match status" value="1"/>
</dbReference>
<dbReference type="Pfam" id="PF00440">
    <property type="entry name" value="TetR_N"/>
    <property type="match status" value="1"/>
</dbReference>
<evidence type="ECO:0000313" key="4">
    <source>
        <dbReference type="EMBL" id="GAA4284526.1"/>
    </source>
</evidence>
<dbReference type="InterPro" id="IPR009057">
    <property type="entry name" value="Homeodomain-like_sf"/>
</dbReference>
<dbReference type="SUPFAM" id="SSF46689">
    <property type="entry name" value="Homeodomain-like"/>
    <property type="match status" value="1"/>
</dbReference>
<evidence type="ECO:0000256" key="1">
    <source>
        <dbReference type="ARBA" id="ARBA00023125"/>
    </source>
</evidence>
<dbReference type="PANTHER" id="PTHR43479:SF11">
    <property type="entry name" value="ACREF_ENVCD OPERON REPRESSOR-RELATED"/>
    <property type="match status" value="1"/>
</dbReference>
<dbReference type="RefSeq" id="WP_236862506.1">
    <property type="nucleotide sequence ID" value="NZ_BAABAZ010000006.1"/>
</dbReference>
<gene>
    <name evidence="4" type="ORF">GCM10022261_20570</name>
</gene>
<dbReference type="InterPro" id="IPR050624">
    <property type="entry name" value="HTH-type_Tx_Regulator"/>
</dbReference>
<name>A0ABP8EKL3_9MICO</name>
<dbReference type="PROSITE" id="PS50977">
    <property type="entry name" value="HTH_TETR_2"/>
    <property type="match status" value="1"/>
</dbReference>
<dbReference type="PRINTS" id="PR00455">
    <property type="entry name" value="HTHTETR"/>
</dbReference>
<dbReference type="InterPro" id="IPR001647">
    <property type="entry name" value="HTH_TetR"/>
</dbReference>
<protein>
    <submittedName>
        <fullName evidence="4">TetR/AcrR family transcriptional regulator</fullName>
    </submittedName>
</protein>
<dbReference type="EMBL" id="BAABAZ010000006">
    <property type="protein sequence ID" value="GAA4284526.1"/>
    <property type="molecule type" value="Genomic_DNA"/>
</dbReference>
<organism evidence="4 5">
    <name type="scientific">Brevibacterium daeguense</name>
    <dbReference type="NCBI Taxonomy" id="909936"/>
    <lineage>
        <taxon>Bacteria</taxon>
        <taxon>Bacillati</taxon>
        <taxon>Actinomycetota</taxon>
        <taxon>Actinomycetes</taxon>
        <taxon>Micrococcales</taxon>
        <taxon>Brevibacteriaceae</taxon>
        <taxon>Brevibacterium</taxon>
    </lineage>
</organism>
<dbReference type="Proteomes" id="UP001501586">
    <property type="component" value="Unassembled WGS sequence"/>
</dbReference>
<evidence type="ECO:0000256" key="2">
    <source>
        <dbReference type="PROSITE-ProRule" id="PRU00335"/>
    </source>
</evidence>
<reference evidence="5" key="1">
    <citation type="journal article" date="2019" name="Int. J. Syst. Evol. Microbiol.">
        <title>The Global Catalogue of Microorganisms (GCM) 10K type strain sequencing project: providing services to taxonomists for standard genome sequencing and annotation.</title>
        <authorList>
            <consortium name="The Broad Institute Genomics Platform"/>
            <consortium name="The Broad Institute Genome Sequencing Center for Infectious Disease"/>
            <person name="Wu L."/>
            <person name="Ma J."/>
        </authorList>
    </citation>
    <scope>NUCLEOTIDE SEQUENCE [LARGE SCALE GENOMIC DNA]</scope>
    <source>
        <strain evidence="5">JCM 17458</strain>
    </source>
</reference>
<evidence type="ECO:0000313" key="5">
    <source>
        <dbReference type="Proteomes" id="UP001501586"/>
    </source>
</evidence>